<dbReference type="GO" id="GO:0005737">
    <property type="term" value="C:cytoplasm"/>
    <property type="evidence" value="ECO:0007669"/>
    <property type="project" value="TreeGrafter"/>
</dbReference>
<dbReference type="CDD" id="cd03114">
    <property type="entry name" value="MMAA-like"/>
    <property type="match status" value="1"/>
</dbReference>
<dbReference type="InterPro" id="IPR005129">
    <property type="entry name" value="GTPase_ArgK"/>
</dbReference>
<dbReference type="GO" id="GO:0003924">
    <property type="term" value="F:GTPase activity"/>
    <property type="evidence" value="ECO:0007669"/>
    <property type="project" value="InterPro"/>
</dbReference>
<dbReference type="Pfam" id="PF03308">
    <property type="entry name" value="MeaB"/>
    <property type="match status" value="1"/>
</dbReference>
<evidence type="ECO:0000313" key="2">
    <source>
        <dbReference type="EMBL" id="SEU12941.1"/>
    </source>
</evidence>
<dbReference type="Gene3D" id="1.10.287.130">
    <property type="match status" value="1"/>
</dbReference>
<dbReference type="NCBIfam" id="NF006958">
    <property type="entry name" value="PRK09435.1"/>
    <property type="match status" value="1"/>
</dbReference>
<reference evidence="3" key="1">
    <citation type="submission" date="2016-10" db="EMBL/GenBank/DDBJ databases">
        <authorList>
            <person name="Varghese N."/>
            <person name="Submissions S."/>
        </authorList>
    </citation>
    <scope>NUCLEOTIDE SEQUENCE [LARGE SCALE GENOMIC DNA]</scope>
    <source>
        <strain evidence="3">DSM 16858</strain>
    </source>
</reference>
<gene>
    <name evidence="2" type="ORF">SAMN05443639_10812</name>
</gene>
<protein>
    <submittedName>
        <fullName evidence="2">Methylmalonyl-CoA mutase metallochaperone MeaB</fullName>
    </submittedName>
</protein>
<dbReference type="GO" id="GO:0005525">
    <property type="term" value="F:GTP binding"/>
    <property type="evidence" value="ECO:0007669"/>
    <property type="project" value="InterPro"/>
</dbReference>
<sequence length="331" mass="35080">MKVLPADAYVEGVRAGDRALLARAITLVESAHPRHEALAQEVLSRLLPYTGRSRRVGISGVPGVGKSTFIDALGMHLAGLGHRIAVLAIDPSSTVSGGSILGDKTRMARLAREPSAYIRPSPSSGTLGGVARKTRETLLLCEAAGFDVVVVETVGVGQSETVVANLVDFYLVLMLAGAGDELQGIKRGILEVADMLAINKADGDNALRAERARAEYRAALHLMRAGAEPEVTTCSALEGKGIQDLWSSLAAQLDQRHASGELERRRRAQQTGWMWSMVEDGLRAALRAHPAVAALVPVLEADVREGRTPPASAALRILGTFLPGAWPSHTS</sequence>
<dbReference type="RefSeq" id="WP_093521545.1">
    <property type="nucleotide sequence ID" value="NZ_FOIJ01000008.1"/>
</dbReference>
<keyword evidence="3" id="KW-1185">Reference proteome</keyword>
<organism evidence="2 3">
    <name type="scientific">Stigmatella erecta</name>
    <dbReference type="NCBI Taxonomy" id="83460"/>
    <lineage>
        <taxon>Bacteria</taxon>
        <taxon>Pseudomonadati</taxon>
        <taxon>Myxococcota</taxon>
        <taxon>Myxococcia</taxon>
        <taxon>Myxococcales</taxon>
        <taxon>Cystobacterineae</taxon>
        <taxon>Archangiaceae</taxon>
        <taxon>Stigmatella</taxon>
    </lineage>
</organism>
<dbReference type="SUPFAM" id="SSF52540">
    <property type="entry name" value="P-loop containing nucleoside triphosphate hydrolases"/>
    <property type="match status" value="1"/>
</dbReference>
<evidence type="ECO:0000313" key="3">
    <source>
        <dbReference type="Proteomes" id="UP000199181"/>
    </source>
</evidence>
<dbReference type="NCBIfam" id="TIGR00750">
    <property type="entry name" value="lao"/>
    <property type="match status" value="1"/>
</dbReference>
<dbReference type="PANTHER" id="PTHR23408:SF3">
    <property type="entry name" value="METHYLMALONIC ACIDURIA TYPE A PROTEIN, MITOCHONDRIAL"/>
    <property type="match status" value="1"/>
</dbReference>
<dbReference type="EMBL" id="FOIJ01000008">
    <property type="protein sequence ID" value="SEU12941.1"/>
    <property type="molecule type" value="Genomic_DNA"/>
</dbReference>
<accession>A0A1I0JQY4</accession>
<comment type="similarity">
    <text evidence="1">Belongs to the SIMIBI class G3E GTPase family. ArgK/MeaB subfamily.</text>
</comment>
<name>A0A1I0JQY4_9BACT</name>
<proteinExistence type="inferred from homology"/>
<dbReference type="AlphaFoldDB" id="A0A1I0JQY4"/>
<dbReference type="Gene3D" id="1.20.5.170">
    <property type="match status" value="1"/>
</dbReference>
<evidence type="ECO:0000256" key="1">
    <source>
        <dbReference type="ARBA" id="ARBA00009625"/>
    </source>
</evidence>
<dbReference type="PANTHER" id="PTHR23408">
    <property type="entry name" value="METHYLMALONYL-COA MUTASE"/>
    <property type="match status" value="1"/>
</dbReference>
<dbReference type="InterPro" id="IPR027417">
    <property type="entry name" value="P-loop_NTPase"/>
</dbReference>
<dbReference type="Proteomes" id="UP000199181">
    <property type="component" value="Unassembled WGS sequence"/>
</dbReference>
<dbReference type="Gene3D" id="3.40.50.300">
    <property type="entry name" value="P-loop containing nucleotide triphosphate hydrolases"/>
    <property type="match status" value="1"/>
</dbReference>